<proteinExistence type="predicted"/>
<sequence length="65" mass="7584">MKLKIRLKVFGYMTKRNSKKGTLQKTNRRTMAIIRHMRRSAFSAGKSDSRNRLESGGIRVNMLTR</sequence>
<dbReference type="EMBL" id="SRYA01000045">
    <property type="protein sequence ID" value="TGY92692.1"/>
    <property type="molecule type" value="Genomic_DNA"/>
</dbReference>
<name>A0AC61RST6_9FIRM</name>
<comment type="caution">
    <text evidence="1">The sequence shown here is derived from an EMBL/GenBank/DDBJ whole genome shotgun (WGS) entry which is preliminary data.</text>
</comment>
<gene>
    <name evidence="1" type="ORF">E5329_18920</name>
</gene>
<dbReference type="Proteomes" id="UP000304953">
    <property type="component" value="Unassembled WGS sequence"/>
</dbReference>
<keyword evidence="2" id="KW-1185">Reference proteome</keyword>
<accession>A0AC61RST6</accession>
<reference evidence="1" key="1">
    <citation type="submission" date="2019-04" db="EMBL/GenBank/DDBJ databases">
        <title>Microbes associate with the intestines of laboratory mice.</title>
        <authorList>
            <person name="Navarre W."/>
            <person name="Wong E."/>
            <person name="Huang K."/>
            <person name="Tropini C."/>
            <person name="Ng K."/>
            <person name="Yu B."/>
        </authorList>
    </citation>
    <scope>NUCLEOTIDE SEQUENCE</scope>
    <source>
        <strain evidence="1">NM01_1-7b</strain>
    </source>
</reference>
<evidence type="ECO:0000313" key="1">
    <source>
        <dbReference type="EMBL" id="TGY92692.1"/>
    </source>
</evidence>
<evidence type="ECO:0000313" key="2">
    <source>
        <dbReference type="Proteomes" id="UP000304953"/>
    </source>
</evidence>
<protein>
    <submittedName>
        <fullName evidence="1">Uncharacterized protein</fullName>
    </submittedName>
</protein>
<organism evidence="1 2">
    <name type="scientific">Petralouisia muris</name>
    <dbReference type="NCBI Taxonomy" id="3032872"/>
    <lineage>
        <taxon>Bacteria</taxon>
        <taxon>Bacillati</taxon>
        <taxon>Bacillota</taxon>
        <taxon>Clostridia</taxon>
        <taxon>Lachnospirales</taxon>
        <taxon>Lachnospiraceae</taxon>
        <taxon>Petralouisia</taxon>
    </lineage>
</organism>